<feature type="region of interest" description="Disordered" evidence="1">
    <location>
        <begin position="87"/>
        <end position="123"/>
    </location>
</feature>
<name>A0A382LNB0_9ZZZZ</name>
<dbReference type="EMBL" id="UINC01088105">
    <property type="protein sequence ID" value="SVC38046.1"/>
    <property type="molecule type" value="Genomic_DNA"/>
</dbReference>
<reference evidence="2" key="1">
    <citation type="submission" date="2018-05" db="EMBL/GenBank/DDBJ databases">
        <authorList>
            <person name="Lanie J.A."/>
            <person name="Ng W.-L."/>
            <person name="Kazmierczak K.M."/>
            <person name="Andrzejewski T.M."/>
            <person name="Davidsen T.M."/>
            <person name="Wayne K.J."/>
            <person name="Tettelin H."/>
            <person name="Glass J.I."/>
            <person name="Rusch D."/>
            <person name="Podicherti R."/>
            <person name="Tsui H.-C.T."/>
            <person name="Winkler M.E."/>
        </authorList>
    </citation>
    <scope>NUCLEOTIDE SEQUENCE</scope>
</reference>
<proteinExistence type="predicted"/>
<accession>A0A382LNB0</accession>
<feature type="non-terminal residue" evidence="2">
    <location>
        <position position="1"/>
    </location>
</feature>
<evidence type="ECO:0000313" key="2">
    <source>
        <dbReference type="EMBL" id="SVC38046.1"/>
    </source>
</evidence>
<feature type="compositionally biased region" description="Basic and acidic residues" evidence="1">
    <location>
        <begin position="105"/>
        <end position="114"/>
    </location>
</feature>
<sequence length="123" mass="13342">CLRGSLAAGSADDYSDIDLQWTVAVADFGDACRATHLTRVGEVEALRTDPLIGVHPTQRLIFFRVAGLPLFWWVDLGILSADHDPEAVHPPGSFRSSDNVVGHAQRADVRRGRDQSVPAAPSR</sequence>
<gene>
    <name evidence="2" type="ORF">METZ01_LOCUS290900</name>
</gene>
<evidence type="ECO:0000256" key="1">
    <source>
        <dbReference type="SAM" id="MobiDB-lite"/>
    </source>
</evidence>
<dbReference type="InterPro" id="IPR043519">
    <property type="entry name" value="NT_sf"/>
</dbReference>
<evidence type="ECO:0008006" key="3">
    <source>
        <dbReference type="Google" id="ProtNLM"/>
    </source>
</evidence>
<dbReference type="AlphaFoldDB" id="A0A382LNB0"/>
<protein>
    <recommendedName>
        <fullName evidence="3">Polymerase nucleotidyl transferase domain-containing protein</fullName>
    </recommendedName>
</protein>
<dbReference type="Gene3D" id="3.30.460.10">
    <property type="entry name" value="Beta Polymerase, domain 2"/>
    <property type="match status" value="1"/>
</dbReference>
<organism evidence="2">
    <name type="scientific">marine metagenome</name>
    <dbReference type="NCBI Taxonomy" id="408172"/>
    <lineage>
        <taxon>unclassified sequences</taxon>
        <taxon>metagenomes</taxon>
        <taxon>ecological metagenomes</taxon>
    </lineage>
</organism>